<evidence type="ECO:0000313" key="1">
    <source>
        <dbReference type="EMBL" id="RBP36870.1"/>
    </source>
</evidence>
<gene>
    <name evidence="1" type="ORF">DES53_11511</name>
</gene>
<proteinExistence type="predicted"/>
<evidence type="ECO:0000313" key="2">
    <source>
        <dbReference type="Proteomes" id="UP000253426"/>
    </source>
</evidence>
<keyword evidence="2" id="KW-1185">Reference proteome</keyword>
<dbReference type="EMBL" id="QNRR01000015">
    <property type="protein sequence ID" value="RBP36870.1"/>
    <property type="molecule type" value="Genomic_DNA"/>
</dbReference>
<name>A0A366H7A1_9BACT</name>
<dbReference type="AlphaFoldDB" id="A0A366H7A1"/>
<organism evidence="1 2">
    <name type="scientific">Roseimicrobium gellanilyticum</name>
    <dbReference type="NCBI Taxonomy" id="748857"/>
    <lineage>
        <taxon>Bacteria</taxon>
        <taxon>Pseudomonadati</taxon>
        <taxon>Verrucomicrobiota</taxon>
        <taxon>Verrucomicrobiia</taxon>
        <taxon>Verrucomicrobiales</taxon>
        <taxon>Verrucomicrobiaceae</taxon>
        <taxon>Roseimicrobium</taxon>
    </lineage>
</organism>
<reference evidence="1 2" key="1">
    <citation type="submission" date="2018-06" db="EMBL/GenBank/DDBJ databases">
        <title>Genomic Encyclopedia of Type Strains, Phase IV (KMG-IV): sequencing the most valuable type-strain genomes for metagenomic binning, comparative biology and taxonomic classification.</title>
        <authorList>
            <person name="Goeker M."/>
        </authorList>
    </citation>
    <scope>NUCLEOTIDE SEQUENCE [LARGE SCALE GENOMIC DNA]</scope>
    <source>
        <strain evidence="1 2">DSM 25532</strain>
    </source>
</reference>
<dbReference type="RefSeq" id="WP_113961656.1">
    <property type="nucleotide sequence ID" value="NZ_QNRR01000015.1"/>
</dbReference>
<comment type="caution">
    <text evidence="1">The sequence shown here is derived from an EMBL/GenBank/DDBJ whole genome shotgun (WGS) entry which is preliminary data.</text>
</comment>
<dbReference type="Proteomes" id="UP000253426">
    <property type="component" value="Unassembled WGS sequence"/>
</dbReference>
<sequence length="90" mass="10084">MKVISVERDGKHLVVRTDPPMSHETFVLFRDFILECGLDESTYTEHEGCIVIAKAWPFEIPGNMAELEVTVCAAAESALCQARAAHFHHE</sequence>
<accession>A0A366H7A1</accession>
<protein>
    <submittedName>
        <fullName evidence="1">Uncharacterized protein</fullName>
    </submittedName>
</protein>